<gene>
    <name evidence="2" type="ORF">RchiOBHm_Chr2g0118921</name>
</gene>
<protein>
    <submittedName>
        <fullName evidence="2">Uncharacterized protein</fullName>
    </submittedName>
</protein>
<sequence>MAIVSPISSPRLHSPISTLRSHRLIDFQNLFLSPIGSSPSIDPTVCSSSPARHGRIS</sequence>
<accession>A0A2P6RRW8</accession>
<evidence type="ECO:0000313" key="2">
    <source>
        <dbReference type="EMBL" id="PRQ49167.1"/>
    </source>
</evidence>
<comment type="caution">
    <text evidence="2">The sequence shown here is derived from an EMBL/GenBank/DDBJ whole genome shotgun (WGS) entry which is preliminary data.</text>
</comment>
<dbReference type="EMBL" id="PDCK01000040">
    <property type="protein sequence ID" value="PRQ49167.1"/>
    <property type="molecule type" value="Genomic_DNA"/>
</dbReference>
<evidence type="ECO:0000256" key="1">
    <source>
        <dbReference type="SAM" id="MobiDB-lite"/>
    </source>
</evidence>
<feature type="compositionally biased region" description="Polar residues" evidence="1">
    <location>
        <begin position="36"/>
        <end position="50"/>
    </location>
</feature>
<name>A0A2P6RRW8_ROSCH</name>
<proteinExistence type="predicted"/>
<keyword evidence="3" id="KW-1185">Reference proteome</keyword>
<feature type="region of interest" description="Disordered" evidence="1">
    <location>
        <begin position="36"/>
        <end position="57"/>
    </location>
</feature>
<evidence type="ECO:0000313" key="3">
    <source>
        <dbReference type="Proteomes" id="UP000238479"/>
    </source>
</evidence>
<organism evidence="2 3">
    <name type="scientific">Rosa chinensis</name>
    <name type="common">China rose</name>
    <dbReference type="NCBI Taxonomy" id="74649"/>
    <lineage>
        <taxon>Eukaryota</taxon>
        <taxon>Viridiplantae</taxon>
        <taxon>Streptophyta</taxon>
        <taxon>Embryophyta</taxon>
        <taxon>Tracheophyta</taxon>
        <taxon>Spermatophyta</taxon>
        <taxon>Magnoliopsida</taxon>
        <taxon>eudicotyledons</taxon>
        <taxon>Gunneridae</taxon>
        <taxon>Pentapetalae</taxon>
        <taxon>rosids</taxon>
        <taxon>fabids</taxon>
        <taxon>Rosales</taxon>
        <taxon>Rosaceae</taxon>
        <taxon>Rosoideae</taxon>
        <taxon>Rosoideae incertae sedis</taxon>
        <taxon>Rosa</taxon>
    </lineage>
</organism>
<dbReference type="Gramene" id="PRQ49167">
    <property type="protein sequence ID" value="PRQ49167"/>
    <property type="gene ID" value="RchiOBHm_Chr2g0118921"/>
</dbReference>
<dbReference type="AlphaFoldDB" id="A0A2P6RRW8"/>
<reference evidence="2 3" key="1">
    <citation type="journal article" date="2018" name="Nat. Genet.">
        <title>The Rosa genome provides new insights in the design of modern roses.</title>
        <authorList>
            <person name="Bendahmane M."/>
        </authorList>
    </citation>
    <scope>NUCLEOTIDE SEQUENCE [LARGE SCALE GENOMIC DNA]</scope>
    <source>
        <strain evidence="3">cv. Old Blush</strain>
    </source>
</reference>
<dbReference type="Proteomes" id="UP000238479">
    <property type="component" value="Chromosome 2"/>
</dbReference>